<organism evidence="3 4">
    <name type="scientific">Roseobacter insulae</name>
    <dbReference type="NCBI Taxonomy" id="2859783"/>
    <lineage>
        <taxon>Bacteria</taxon>
        <taxon>Pseudomonadati</taxon>
        <taxon>Pseudomonadota</taxon>
        <taxon>Alphaproteobacteria</taxon>
        <taxon>Rhodobacterales</taxon>
        <taxon>Roseobacteraceae</taxon>
        <taxon>Roseobacter</taxon>
    </lineage>
</organism>
<dbReference type="EMBL" id="JAHXDN010000002">
    <property type="protein sequence ID" value="MBW4707745.1"/>
    <property type="molecule type" value="Genomic_DNA"/>
</dbReference>
<dbReference type="Pfam" id="PF07811">
    <property type="entry name" value="TadE"/>
    <property type="match status" value="1"/>
</dbReference>
<accession>A0A9X1JY16</accession>
<comment type="caution">
    <text evidence="3">The sequence shown here is derived from an EMBL/GenBank/DDBJ whole genome shotgun (WGS) entry which is preliminary data.</text>
</comment>
<keyword evidence="1" id="KW-0812">Transmembrane</keyword>
<keyword evidence="1" id="KW-0472">Membrane</keyword>
<evidence type="ECO:0000313" key="4">
    <source>
        <dbReference type="Proteomes" id="UP001138661"/>
    </source>
</evidence>
<evidence type="ECO:0000313" key="3">
    <source>
        <dbReference type="EMBL" id="MBW4707745.1"/>
    </source>
</evidence>
<proteinExistence type="predicted"/>
<feature type="transmembrane region" description="Helical" evidence="1">
    <location>
        <begin position="21"/>
        <end position="44"/>
    </location>
</feature>
<name>A0A9X1JY16_9RHOB</name>
<keyword evidence="4" id="KW-1185">Reference proteome</keyword>
<dbReference type="Proteomes" id="UP001138661">
    <property type="component" value="Unassembled WGS sequence"/>
</dbReference>
<keyword evidence="1" id="KW-1133">Transmembrane helix</keyword>
<sequence>MIRRISSCFKRFRKDEEGHMIIEFAIIVPAIFSMFLASVEFGIYSMRQMFLDRGLDVTVRAIRLNTGADLDGDGVNDYNHDTVKQMICDNSGFLNTGIENNCDNTLRLEMEPIDPFNYVALNPDADCVDVSEPINPPRGFTNGAEHELMIMRACVKFNPVFPTTGLGFAFETDGAGKARMLSMSAFVQEPE</sequence>
<dbReference type="InterPro" id="IPR012495">
    <property type="entry name" value="TadE-like_dom"/>
</dbReference>
<reference evidence="3" key="1">
    <citation type="submission" date="2021-07" db="EMBL/GenBank/DDBJ databases">
        <title>Roseobacter insulae sp. nov., isolated from a tidal flat.</title>
        <authorList>
            <person name="Park S."/>
            <person name="Yoon J.-H."/>
        </authorList>
    </citation>
    <scope>NUCLEOTIDE SEQUENCE</scope>
    <source>
        <strain evidence="3">YSTF-M11</strain>
    </source>
</reference>
<dbReference type="AlphaFoldDB" id="A0A9X1JY16"/>
<gene>
    <name evidence="3" type="ORF">KX928_08090</name>
</gene>
<evidence type="ECO:0000259" key="2">
    <source>
        <dbReference type="Pfam" id="PF07811"/>
    </source>
</evidence>
<protein>
    <submittedName>
        <fullName evidence="3">Pilus assembly protein</fullName>
    </submittedName>
</protein>
<evidence type="ECO:0000256" key="1">
    <source>
        <dbReference type="SAM" id="Phobius"/>
    </source>
</evidence>
<feature type="domain" description="TadE-like" evidence="2">
    <location>
        <begin position="20"/>
        <end position="55"/>
    </location>
</feature>